<feature type="signal peptide" evidence="2">
    <location>
        <begin position="1"/>
        <end position="19"/>
    </location>
</feature>
<dbReference type="AlphaFoldDB" id="A0A0U4BCQ3"/>
<keyword evidence="1 2" id="KW-0732">Signal</keyword>
<dbReference type="Pfam" id="PF13505">
    <property type="entry name" value="OMP_b-brl"/>
    <property type="match status" value="1"/>
</dbReference>
<reference evidence="4 5" key="1">
    <citation type="submission" date="2015-12" db="EMBL/GenBank/DDBJ databases">
        <authorList>
            <person name="Shamseldin A."/>
            <person name="Moawad H."/>
            <person name="Abd El-Rahim W.M."/>
            <person name="Sadowsky M.J."/>
        </authorList>
    </citation>
    <scope>NUCLEOTIDE SEQUENCE [LARGE SCALE GENOMIC DNA]</scope>
    <source>
        <strain evidence="4 5">DG5B</strain>
    </source>
</reference>
<dbReference type="EMBL" id="CP013909">
    <property type="protein sequence ID" value="ALW84347.1"/>
    <property type="molecule type" value="Genomic_DNA"/>
</dbReference>
<dbReference type="InterPro" id="IPR027385">
    <property type="entry name" value="Beta-barrel_OMP"/>
</dbReference>
<name>A0A0U4BCQ3_9BACT</name>
<organism evidence="4 5">
    <name type="scientific">Hymenobacter sedentarius</name>
    <dbReference type="NCBI Taxonomy" id="1411621"/>
    <lineage>
        <taxon>Bacteria</taxon>
        <taxon>Pseudomonadati</taxon>
        <taxon>Bacteroidota</taxon>
        <taxon>Cytophagia</taxon>
        <taxon>Cytophagales</taxon>
        <taxon>Hymenobacteraceae</taxon>
        <taxon>Hymenobacter</taxon>
    </lineage>
</organism>
<protein>
    <recommendedName>
        <fullName evidence="3">Outer membrane protein beta-barrel domain-containing protein</fullName>
    </recommendedName>
</protein>
<feature type="chain" id="PRO_5006847053" description="Outer membrane protein beta-barrel domain-containing protein" evidence="2">
    <location>
        <begin position="20"/>
        <end position="232"/>
    </location>
</feature>
<dbReference type="STRING" id="1411621.AUC43_04125"/>
<dbReference type="KEGG" id="hyg:AUC43_04125"/>
<feature type="domain" description="Outer membrane protein beta-barrel" evidence="3">
    <location>
        <begin position="4"/>
        <end position="219"/>
    </location>
</feature>
<evidence type="ECO:0000256" key="1">
    <source>
        <dbReference type="ARBA" id="ARBA00022729"/>
    </source>
</evidence>
<dbReference type="RefSeq" id="WP_068190241.1">
    <property type="nucleotide sequence ID" value="NZ_CP013909.1"/>
</dbReference>
<accession>A0A0U4BCQ3</accession>
<dbReference type="Proteomes" id="UP000059542">
    <property type="component" value="Chromosome"/>
</dbReference>
<evidence type="ECO:0000256" key="2">
    <source>
        <dbReference type="SAM" id="SignalP"/>
    </source>
</evidence>
<sequence length="232" mass="24737">MKKFLLLVLLVVSADAVQAQSISAGTISVGGNVGYSRNTSKNSSSQNGNATSQETTTSQFTFSPSVGYFLADNLAVGVSLGYVASRRPYTTYSPAPATVRAELDPATTLRVGPYVQYYKMISDQFGVLGTLGAGFQVAKDHAYSSNSGNATIIDFKGSGYYAELTPGIIFFPVPKFGVSASIGSLAFNRYKYDYPNYPNTTTPAGYESTSSTFGAGFGFDRLMFGGTYYFGR</sequence>
<gene>
    <name evidence="4" type="ORF">AUC43_04125</name>
</gene>
<proteinExistence type="predicted"/>
<keyword evidence="5" id="KW-1185">Reference proteome</keyword>
<evidence type="ECO:0000259" key="3">
    <source>
        <dbReference type="Pfam" id="PF13505"/>
    </source>
</evidence>
<evidence type="ECO:0000313" key="5">
    <source>
        <dbReference type="Proteomes" id="UP000059542"/>
    </source>
</evidence>
<evidence type="ECO:0000313" key="4">
    <source>
        <dbReference type="EMBL" id="ALW84347.1"/>
    </source>
</evidence>
<dbReference type="OrthoDB" id="945117at2"/>